<keyword evidence="9 10" id="KW-0998">Cell outer membrane</keyword>
<dbReference type="InterPro" id="IPR012910">
    <property type="entry name" value="Plug_dom"/>
</dbReference>
<dbReference type="Gene3D" id="2.60.40.1120">
    <property type="entry name" value="Carboxypeptidase-like, regulatory domain"/>
    <property type="match status" value="1"/>
</dbReference>
<dbReference type="Proteomes" id="UP000521017">
    <property type="component" value="Unassembled WGS sequence"/>
</dbReference>
<keyword evidence="4 10" id="KW-0812">Transmembrane</keyword>
<dbReference type="GO" id="GO:0009279">
    <property type="term" value="C:cell outer membrane"/>
    <property type="evidence" value="ECO:0007669"/>
    <property type="project" value="UniProtKB-SubCell"/>
</dbReference>
<dbReference type="PANTHER" id="PTHR30069">
    <property type="entry name" value="TONB-DEPENDENT OUTER MEMBRANE RECEPTOR"/>
    <property type="match status" value="1"/>
</dbReference>
<dbReference type="InterPro" id="IPR036942">
    <property type="entry name" value="Beta-barrel_TonB_sf"/>
</dbReference>
<evidence type="ECO:0000256" key="7">
    <source>
        <dbReference type="ARBA" id="ARBA00023136"/>
    </source>
</evidence>
<dbReference type="Gene3D" id="2.40.170.20">
    <property type="entry name" value="TonB-dependent receptor, beta-barrel domain"/>
    <property type="match status" value="1"/>
</dbReference>
<gene>
    <name evidence="15" type="ORF">HDF25_002243</name>
</gene>
<evidence type="ECO:0000256" key="9">
    <source>
        <dbReference type="ARBA" id="ARBA00023237"/>
    </source>
</evidence>
<dbReference type="SUPFAM" id="SSF56935">
    <property type="entry name" value="Porins"/>
    <property type="match status" value="1"/>
</dbReference>
<dbReference type="InterPro" id="IPR037066">
    <property type="entry name" value="Plug_dom_sf"/>
</dbReference>
<evidence type="ECO:0000256" key="11">
    <source>
        <dbReference type="RuleBase" id="RU003357"/>
    </source>
</evidence>
<protein>
    <submittedName>
        <fullName evidence="15">TonB-linked SusC/RagA family outer membrane protein</fullName>
    </submittedName>
</protein>
<dbReference type="InterPro" id="IPR023996">
    <property type="entry name" value="TonB-dep_OMP_SusC/RagA"/>
</dbReference>
<evidence type="ECO:0000313" key="15">
    <source>
        <dbReference type="EMBL" id="MBB6500099.1"/>
    </source>
</evidence>
<sequence>MKKKLLMLFLAAFCCVTNIVGQTKTITGKVTGAEDGLPLPGASVKIKGTNLGAVSDGNGSYKINANPTQILVFTSVGTLKEERLIGNSTVINVQLKESANTMNEVVVTGFGVKQEKRDLTSAVQVVKGKDIQQTQQENFINALQGRVAGASVTSTSGNPGASASIVLRGVNSIGGSNSPLFIIDGMRVSNDAIDQSSLASNGNNRGADFTNRMADINPDDIESITVLKGADAAAVYGSSAASGAIVITTKTGHSGPGSITYDNAFSFANEYRFPKIQTEFGIGTNGASSATVRTMFGPAYAPGTKTYNNLQNILQTGRTVQNNIAFEGGNDIATYRISASMRNATGVLPVASNDKISLRLSGSAKITPKLTSTASFNYFNIDNRKLNKGNSGTFINALAWPTNDDARNYLNPDGSRRLLLPASGSNIVTDGSIDFDNPLWDAHNNISRDKTNRMIGNVDLSYDVAPWLNLRGLVGIDFAATSGNNFYSQYSSSYQSSALNSFASTSGIAAGGIIDNYNDNNMQLNGSLFATAKKTFGDFRTTLAVGTEIVSNNDDMTGFYGEKFVQPDFNSINNTLPTTQRNSDYLKRVRYLSGIARFGIVYKDMVTLNATAREEYTSKLSGTNQYHYFYPSVGAGFIFTELPALKNNNILSYGKLRASYAEVGKDPSAPYKISSTLLQQTTTGGGFAYDVNGNNPKLVPERDRQFDVGAELQFFKGRLGADISYYQTRATNQIFNSRISYASGYVVEYINGGEVKNHGLEISLTGVPVRTKDFSWDVLLNFTRARGKVVNLGGFPEYYNSDTWVYANARASIFPGSSTTNIATYSYARNNAGQILVDPSSGLPISNATFGVSGDRQPKFTIGLSNHFTYKDFELSFLFDIRKGGDVFNGNELFLTRYGLSARTVDRMTPIVVPGVLKDGKENSTTPTVNSIQVTPFYQSTYYTNSIESDFVEHNINWIRLQDITLNYKLPQKLMNHQKVFKMASVFVTATNVFLITNYSGADPNVNGTNGSTLGSGAAGFDYGSLPSPRVFSFGIRVKL</sequence>
<comment type="similarity">
    <text evidence="10 11">Belongs to the TonB-dependent receptor family.</text>
</comment>
<keyword evidence="2 10" id="KW-0813">Transport</keyword>
<proteinExistence type="inferred from homology"/>
<keyword evidence="7 10" id="KW-0472">Membrane</keyword>
<feature type="domain" description="TonB-dependent receptor plug" evidence="14">
    <location>
        <begin position="116"/>
        <end position="244"/>
    </location>
</feature>
<keyword evidence="5 12" id="KW-0732">Signal</keyword>
<dbReference type="Pfam" id="PF00593">
    <property type="entry name" value="TonB_dep_Rec_b-barrel"/>
    <property type="match status" value="1"/>
</dbReference>
<evidence type="ECO:0000256" key="1">
    <source>
        <dbReference type="ARBA" id="ARBA00004571"/>
    </source>
</evidence>
<comment type="subcellular location">
    <subcellularLocation>
        <location evidence="1 10">Cell outer membrane</location>
        <topology evidence="1 10">Multi-pass membrane protein</topology>
    </subcellularLocation>
</comment>
<name>A0A7X0J2W1_9SPHI</name>
<evidence type="ECO:0000256" key="3">
    <source>
        <dbReference type="ARBA" id="ARBA00022452"/>
    </source>
</evidence>
<reference evidence="15 16" key="1">
    <citation type="submission" date="2020-08" db="EMBL/GenBank/DDBJ databases">
        <title>Genomic Encyclopedia of Type Strains, Phase IV (KMG-V): Genome sequencing to study the core and pangenomes of soil and plant-associated prokaryotes.</title>
        <authorList>
            <person name="Whitman W."/>
        </authorList>
    </citation>
    <scope>NUCLEOTIDE SEQUENCE [LARGE SCALE GENOMIC DNA]</scope>
    <source>
        <strain evidence="15 16">M2T3</strain>
    </source>
</reference>
<evidence type="ECO:0000313" key="16">
    <source>
        <dbReference type="Proteomes" id="UP000521017"/>
    </source>
</evidence>
<feature type="signal peptide" evidence="12">
    <location>
        <begin position="1"/>
        <end position="19"/>
    </location>
</feature>
<feature type="domain" description="TonB-dependent receptor-like beta-barrel" evidence="13">
    <location>
        <begin position="404"/>
        <end position="873"/>
    </location>
</feature>
<dbReference type="RefSeq" id="WP_221450890.1">
    <property type="nucleotide sequence ID" value="NZ_JACHCC010000005.1"/>
</dbReference>
<evidence type="ECO:0000256" key="8">
    <source>
        <dbReference type="ARBA" id="ARBA00023170"/>
    </source>
</evidence>
<dbReference type="GO" id="GO:0044718">
    <property type="term" value="P:siderophore transmembrane transport"/>
    <property type="evidence" value="ECO:0007669"/>
    <property type="project" value="TreeGrafter"/>
</dbReference>
<evidence type="ECO:0000256" key="4">
    <source>
        <dbReference type="ARBA" id="ARBA00022692"/>
    </source>
</evidence>
<dbReference type="InterPro" id="IPR000531">
    <property type="entry name" value="Beta-barrel_TonB"/>
</dbReference>
<dbReference type="AlphaFoldDB" id="A0A7X0J2W1"/>
<dbReference type="NCBIfam" id="TIGR04056">
    <property type="entry name" value="OMP_RagA_SusC"/>
    <property type="match status" value="1"/>
</dbReference>
<dbReference type="PANTHER" id="PTHR30069:SF29">
    <property type="entry name" value="HEMOGLOBIN AND HEMOGLOBIN-HAPTOGLOBIN-BINDING PROTEIN 1-RELATED"/>
    <property type="match status" value="1"/>
</dbReference>
<accession>A0A7X0J2W1</accession>
<evidence type="ECO:0000256" key="10">
    <source>
        <dbReference type="PROSITE-ProRule" id="PRU01360"/>
    </source>
</evidence>
<dbReference type="NCBIfam" id="TIGR04057">
    <property type="entry name" value="SusC_RagA_signa"/>
    <property type="match status" value="1"/>
</dbReference>
<comment type="caution">
    <text evidence="15">The sequence shown here is derived from an EMBL/GenBank/DDBJ whole genome shotgun (WGS) entry which is preliminary data.</text>
</comment>
<dbReference type="EMBL" id="JACHCC010000005">
    <property type="protein sequence ID" value="MBB6500099.1"/>
    <property type="molecule type" value="Genomic_DNA"/>
</dbReference>
<dbReference type="Pfam" id="PF07715">
    <property type="entry name" value="Plug"/>
    <property type="match status" value="1"/>
</dbReference>
<evidence type="ECO:0000259" key="13">
    <source>
        <dbReference type="Pfam" id="PF00593"/>
    </source>
</evidence>
<dbReference type="InterPro" id="IPR008969">
    <property type="entry name" value="CarboxyPept-like_regulatory"/>
</dbReference>
<evidence type="ECO:0000256" key="6">
    <source>
        <dbReference type="ARBA" id="ARBA00023077"/>
    </source>
</evidence>
<evidence type="ECO:0000256" key="5">
    <source>
        <dbReference type="ARBA" id="ARBA00022729"/>
    </source>
</evidence>
<dbReference type="Gene3D" id="2.170.130.10">
    <property type="entry name" value="TonB-dependent receptor, plug domain"/>
    <property type="match status" value="1"/>
</dbReference>
<organism evidence="15 16">
    <name type="scientific">Pedobacter cryoconitis</name>
    <dbReference type="NCBI Taxonomy" id="188932"/>
    <lineage>
        <taxon>Bacteria</taxon>
        <taxon>Pseudomonadati</taxon>
        <taxon>Bacteroidota</taxon>
        <taxon>Sphingobacteriia</taxon>
        <taxon>Sphingobacteriales</taxon>
        <taxon>Sphingobacteriaceae</taxon>
        <taxon>Pedobacter</taxon>
    </lineage>
</organism>
<dbReference type="PROSITE" id="PS52016">
    <property type="entry name" value="TONB_DEPENDENT_REC_3"/>
    <property type="match status" value="1"/>
</dbReference>
<dbReference type="InterPro" id="IPR039426">
    <property type="entry name" value="TonB-dep_rcpt-like"/>
</dbReference>
<keyword evidence="3 10" id="KW-1134">Transmembrane beta strand</keyword>
<dbReference type="SUPFAM" id="SSF49464">
    <property type="entry name" value="Carboxypeptidase regulatory domain-like"/>
    <property type="match status" value="1"/>
</dbReference>
<feature type="chain" id="PRO_5031518169" evidence="12">
    <location>
        <begin position="20"/>
        <end position="1040"/>
    </location>
</feature>
<evidence type="ECO:0000256" key="12">
    <source>
        <dbReference type="SAM" id="SignalP"/>
    </source>
</evidence>
<dbReference type="Pfam" id="PF13715">
    <property type="entry name" value="CarbopepD_reg_2"/>
    <property type="match status" value="1"/>
</dbReference>
<dbReference type="InterPro" id="IPR023997">
    <property type="entry name" value="TonB-dep_OMP_SusC/RagA_CS"/>
</dbReference>
<keyword evidence="8" id="KW-0675">Receptor</keyword>
<keyword evidence="6 11" id="KW-0798">TonB box</keyword>
<evidence type="ECO:0000259" key="14">
    <source>
        <dbReference type="Pfam" id="PF07715"/>
    </source>
</evidence>
<dbReference type="GO" id="GO:0015344">
    <property type="term" value="F:siderophore uptake transmembrane transporter activity"/>
    <property type="evidence" value="ECO:0007669"/>
    <property type="project" value="TreeGrafter"/>
</dbReference>
<evidence type="ECO:0000256" key="2">
    <source>
        <dbReference type="ARBA" id="ARBA00022448"/>
    </source>
</evidence>